<reference evidence="7 8" key="1">
    <citation type="submission" date="2020-07" db="EMBL/GenBank/DDBJ databases">
        <title>Sequencing the genomes of 1000 actinobacteria strains.</title>
        <authorList>
            <person name="Klenk H.-P."/>
        </authorList>
    </citation>
    <scope>NUCLEOTIDE SEQUENCE [LARGE SCALE GENOMIC DNA]</scope>
    <source>
        <strain evidence="7 8">DSM 18248</strain>
    </source>
</reference>
<gene>
    <name evidence="7" type="ORF">BKA05_002776</name>
</gene>
<protein>
    <recommendedName>
        <fullName evidence="6">Glycoside hydrolase family 5 domain-containing protein</fullName>
    </recommendedName>
</protein>
<organism evidence="7 8">
    <name type="scientific">Nocardioides marinus</name>
    <dbReference type="NCBI Taxonomy" id="374514"/>
    <lineage>
        <taxon>Bacteria</taxon>
        <taxon>Bacillati</taxon>
        <taxon>Actinomycetota</taxon>
        <taxon>Actinomycetes</taxon>
        <taxon>Propionibacteriales</taxon>
        <taxon>Nocardioidaceae</taxon>
        <taxon>Nocardioides</taxon>
    </lineage>
</organism>
<feature type="region of interest" description="Disordered" evidence="4">
    <location>
        <begin position="185"/>
        <end position="235"/>
    </location>
</feature>
<dbReference type="EMBL" id="JACBZI010000001">
    <property type="protein sequence ID" value="NYI11261.1"/>
    <property type="molecule type" value="Genomic_DNA"/>
</dbReference>
<dbReference type="Proteomes" id="UP000537326">
    <property type="component" value="Unassembled WGS sequence"/>
</dbReference>
<accession>A0A7Z0C5M6</accession>
<dbReference type="RefSeq" id="WP_179531977.1">
    <property type="nucleotide sequence ID" value="NZ_BAAAPP010000008.1"/>
</dbReference>
<keyword evidence="2 3" id="KW-0326">Glycosidase</keyword>
<evidence type="ECO:0000259" key="6">
    <source>
        <dbReference type="Pfam" id="PF00150"/>
    </source>
</evidence>
<comment type="caution">
    <text evidence="7">The sequence shown here is derived from an EMBL/GenBank/DDBJ whole genome shotgun (WGS) entry which is preliminary data.</text>
</comment>
<feature type="domain" description="Glycoside hydrolase family 5" evidence="6">
    <location>
        <begin position="328"/>
        <end position="477"/>
    </location>
</feature>
<keyword evidence="1 3" id="KW-0378">Hydrolase</keyword>
<sequence length="522" mass="56117">MLHLHRVLAAAVGGTLLLGGVQAVATSLPPDTPSPAVTPGGGDGAERRTDGYRAVPARRVELTRTARTLRVRAVRPGRARVHVPPGEALTGLPTGTPVDGSAWFRARRGDHVAAVVVREHVGDELVQRQVSRVRLSRGEWTEVRTPLTTDEAGSRLTVVVAADATGGTVDVRIRDVDLGVTGAVTPLEEPTVPAEPEEPTVPAEPDEPTVPAEPDEPTVPAEPEEPVATEPGGAGVLTNGCTYTKRGIPACGAYLGATYGGNSDPAVLEGQLGRRLGVRRTFYTGSGVSSAVRNATADLAAGRLPWISFKLPHSWEQMAAGAGDAWAKDLATRLSRLDGPVWVAFHHEPEGDGDIDAWRRMQERLAPLVRSAAPNVAYTVVLTGWNQFFGKAEYSLANLWPRDTKVDVAGFDLYNEYGVRKNGSTITRWPDFDTEYFAKIQQWADARGIAWGMAEWAYTDEGHRYDKDWIEKTYHQMVARGGVAAAYFDTELNAYGSWLLGTDSKRADLAAGLRGSAALPLP</sequence>
<dbReference type="GO" id="GO:0004553">
    <property type="term" value="F:hydrolase activity, hydrolyzing O-glycosyl compounds"/>
    <property type="evidence" value="ECO:0007669"/>
    <property type="project" value="InterPro"/>
</dbReference>
<evidence type="ECO:0000256" key="3">
    <source>
        <dbReference type="RuleBase" id="RU361153"/>
    </source>
</evidence>
<dbReference type="InterPro" id="IPR001547">
    <property type="entry name" value="Glyco_hydro_5"/>
</dbReference>
<evidence type="ECO:0000256" key="5">
    <source>
        <dbReference type="SAM" id="SignalP"/>
    </source>
</evidence>
<evidence type="ECO:0000256" key="1">
    <source>
        <dbReference type="ARBA" id="ARBA00022801"/>
    </source>
</evidence>
<dbReference type="InterPro" id="IPR017853">
    <property type="entry name" value="GH"/>
</dbReference>
<dbReference type="SUPFAM" id="SSF51445">
    <property type="entry name" value="(Trans)glycosidases"/>
    <property type="match status" value="1"/>
</dbReference>
<feature type="chain" id="PRO_5031103008" description="Glycoside hydrolase family 5 domain-containing protein" evidence="5">
    <location>
        <begin position="26"/>
        <end position="522"/>
    </location>
</feature>
<keyword evidence="5" id="KW-0732">Signal</keyword>
<feature type="signal peptide" evidence="5">
    <location>
        <begin position="1"/>
        <end position="25"/>
    </location>
</feature>
<dbReference type="AlphaFoldDB" id="A0A7Z0C5M6"/>
<feature type="region of interest" description="Disordered" evidence="4">
    <location>
        <begin position="27"/>
        <end position="49"/>
    </location>
</feature>
<keyword evidence="8" id="KW-1185">Reference proteome</keyword>
<evidence type="ECO:0000256" key="2">
    <source>
        <dbReference type="ARBA" id="ARBA00023295"/>
    </source>
</evidence>
<comment type="similarity">
    <text evidence="3">Belongs to the glycosyl hydrolase 5 (cellulase A) family.</text>
</comment>
<dbReference type="Pfam" id="PF00150">
    <property type="entry name" value="Cellulase"/>
    <property type="match status" value="1"/>
</dbReference>
<dbReference type="GO" id="GO:0000272">
    <property type="term" value="P:polysaccharide catabolic process"/>
    <property type="evidence" value="ECO:0007669"/>
    <property type="project" value="InterPro"/>
</dbReference>
<evidence type="ECO:0000313" key="7">
    <source>
        <dbReference type="EMBL" id="NYI11261.1"/>
    </source>
</evidence>
<evidence type="ECO:0000313" key="8">
    <source>
        <dbReference type="Proteomes" id="UP000537326"/>
    </source>
</evidence>
<proteinExistence type="inferred from homology"/>
<name>A0A7Z0C5M6_9ACTN</name>
<dbReference type="Gene3D" id="3.20.20.80">
    <property type="entry name" value="Glycosidases"/>
    <property type="match status" value="1"/>
</dbReference>
<evidence type="ECO:0000256" key="4">
    <source>
        <dbReference type="SAM" id="MobiDB-lite"/>
    </source>
</evidence>